<feature type="transmembrane region" description="Helical" evidence="1">
    <location>
        <begin position="56"/>
        <end position="78"/>
    </location>
</feature>
<feature type="transmembrane region" description="Helical" evidence="1">
    <location>
        <begin position="7"/>
        <end position="28"/>
    </location>
</feature>
<accession>A0ABN6VKD2</accession>
<evidence type="ECO:0000313" key="3">
    <source>
        <dbReference type="Proteomes" id="UP001317629"/>
    </source>
</evidence>
<dbReference type="Proteomes" id="UP001317629">
    <property type="component" value="Chromosome"/>
</dbReference>
<evidence type="ECO:0000256" key="1">
    <source>
        <dbReference type="SAM" id="Phobius"/>
    </source>
</evidence>
<dbReference type="Pfam" id="PF07330">
    <property type="entry name" value="DUF1467"/>
    <property type="match status" value="1"/>
</dbReference>
<dbReference type="InterPro" id="IPR009935">
    <property type="entry name" value="DUF1467"/>
</dbReference>
<evidence type="ECO:0008006" key="4">
    <source>
        <dbReference type="Google" id="ProtNLM"/>
    </source>
</evidence>
<sequence>MPFPLPLALAIYVTIWWITLLAVLPLGVRSSEEAGEELPEGADPGSPVAPQLARKAAITTVVAALIFGLVVIAANFIAG</sequence>
<keyword evidence="1" id="KW-0812">Transmembrane</keyword>
<keyword evidence="1" id="KW-1133">Transmembrane helix</keyword>
<keyword evidence="3" id="KW-1185">Reference proteome</keyword>
<evidence type="ECO:0000313" key="2">
    <source>
        <dbReference type="EMBL" id="BDV35527.1"/>
    </source>
</evidence>
<name>A0ABN6VKD2_9HYPH</name>
<keyword evidence="1" id="KW-0472">Membrane</keyword>
<dbReference type="RefSeq" id="WP_202072088.1">
    <property type="nucleotide sequence ID" value="NZ_AP027142.1"/>
</dbReference>
<protein>
    <recommendedName>
        <fullName evidence="4">DUF1467 family protein</fullName>
    </recommendedName>
</protein>
<gene>
    <name evidence="2" type="ORF">SS37A_30560</name>
</gene>
<reference evidence="2 3" key="1">
    <citation type="journal article" date="2023" name="Int. J. Syst. Evol. Microbiol.">
        <title>Methylocystis iwaonis sp. nov., a type II methane-oxidizing bacterium from surface soil of a rice paddy field in Japan, and emended description of the genus Methylocystis (ex Whittenbury et al. 1970) Bowman et al. 1993.</title>
        <authorList>
            <person name="Kaise H."/>
            <person name="Sawadogo J.B."/>
            <person name="Alam M.S."/>
            <person name="Ueno C."/>
            <person name="Dianou D."/>
            <person name="Shinjo R."/>
            <person name="Asakawa S."/>
        </authorList>
    </citation>
    <scope>NUCLEOTIDE SEQUENCE [LARGE SCALE GENOMIC DNA]</scope>
    <source>
        <strain evidence="2 3">SS37A-Re</strain>
    </source>
</reference>
<proteinExistence type="predicted"/>
<organism evidence="2 3">
    <name type="scientific">Methylocystis iwaonis</name>
    <dbReference type="NCBI Taxonomy" id="2885079"/>
    <lineage>
        <taxon>Bacteria</taxon>
        <taxon>Pseudomonadati</taxon>
        <taxon>Pseudomonadota</taxon>
        <taxon>Alphaproteobacteria</taxon>
        <taxon>Hyphomicrobiales</taxon>
        <taxon>Methylocystaceae</taxon>
        <taxon>Methylocystis</taxon>
    </lineage>
</organism>
<dbReference type="EMBL" id="AP027142">
    <property type="protein sequence ID" value="BDV35527.1"/>
    <property type="molecule type" value="Genomic_DNA"/>
</dbReference>